<dbReference type="Pfam" id="PF14520">
    <property type="entry name" value="HHH_5"/>
    <property type="match status" value="1"/>
</dbReference>
<dbReference type="GO" id="GO:0000166">
    <property type="term" value="F:nucleotide binding"/>
    <property type="evidence" value="ECO:0007669"/>
    <property type="project" value="InterPro"/>
</dbReference>
<dbReference type="AlphaFoldDB" id="A0A1Y4DGV7"/>
<dbReference type="EMBL" id="NFJD01000002">
    <property type="protein sequence ID" value="OUO56909.1"/>
    <property type="molecule type" value="Genomic_DNA"/>
</dbReference>
<accession>A0A1Y4DGV7</accession>
<keyword evidence="6 7" id="KW-0804">Transcription</keyword>
<name>A0A1Y4DGV7_9BACT</name>
<dbReference type="InterPro" id="IPR012340">
    <property type="entry name" value="NA-bd_OB-fold"/>
</dbReference>
<evidence type="ECO:0000256" key="4">
    <source>
        <dbReference type="ARBA" id="ARBA00022884"/>
    </source>
</evidence>
<dbReference type="RefSeq" id="WP_087287961.1">
    <property type="nucleotide sequence ID" value="NZ_NFJD01000002.1"/>
</dbReference>
<dbReference type="GO" id="GO:0006353">
    <property type="term" value="P:DNA-templated transcription termination"/>
    <property type="evidence" value="ECO:0007669"/>
    <property type="project" value="UniProtKB-UniRule"/>
</dbReference>
<comment type="caution">
    <text evidence="9">The sequence shown here is derived from an EMBL/GenBank/DDBJ whole genome shotgun (WGS) entry which is preliminary data.</text>
</comment>
<evidence type="ECO:0000256" key="5">
    <source>
        <dbReference type="ARBA" id="ARBA00023015"/>
    </source>
</evidence>
<dbReference type="GO" id="GO:0006281">
    <property type="term" value="P:DNA repair"/>
    <property type="evidence" value="ECO:0007669"/>
    <property type="project" value="InterPro"/>
</dbReference>
<dbReference type="InterPro" id="IPR003029">
    <property type="entry name" value="S1_domain"/>
</dbReference>
<comment type="subunit">
    <text evidence="7">Monomer. Binds directly to the core enzyme of the DNA-dependent RNA polymerase and to nascent RNA.</text>
</comment>
<evidence type="ECO:0000313" key="9">
    <source>
        <dbReference type="EMBL" id="OUO56909.1"/>
    </source>
</evidence>
<comment type="function">
    <text evidence="7">Participates in both transcription termination and antitermination.</text>
</comment>
<dbReference type="HAMAP" id="MF_00945_B">
    <property type="entry name" value="NusA_B"/>
    <property type="match status" value="1"/>
</dbReference>
<dbReference type="GO" id="GO:0003723">
    <property type="term" value="F:RNA binding"/>
    <property type="evidence" value="ECO:0007669"/>
    <property type="project" value="UniProtKB-UniRule"/>
</dbReference>
<dbReference type="OrthoDB" id="9807233at2"/>
<dbReference type="SUPFAM" id="SSF54814">
    <property type="entry name" value="Prokaryotic type KH domain (KH-domain type II)"/>
    <property type="match status" value="2"/>
</dbReference>
<dbReference type="GO" id="GO:0003700">
    <property type="term" value="F:DNA-binding transcription factor activity"/>
    <property type="evidence" value="ECO:0007669"/>
    <property type="project" value="InterPro"/>
</dbReference>
<dbReference type="FunFam" id="3.30.300.20:FF:000005">
    <property type="entry name" value="Transcription termination/antitermination protein NusA"/>
    <property type="match status" value="1"/>
</dbReference>
<dbReference type="PROSITE" id="PS50084">
    <property type="entry name" value="KH_TYPE_1"/>
    <property type="match status" value="1"/>
</dbReference>
<dbReference type="PANTHER" id="PTHR22648:SF0">
    <property type="entry name" value="TRANSCRIPTION TERMINATION_ANTITERMINATION PROTEIN NUSA"/>
    <property type="match status" value="1"/>
</dbReference>
<dbReference type="CDD" id="cd22529">
    <property type="entry name" value="KH-II_NusA_rpt2"/>
    <property type="match status" value="1"/>
</dbReference>
<dbReference type="Pfam" id="PF08529">
    <property type="entry name" value="NusA_N"/>
    <property type="match status" value="1"/>
</dbReference>
<evidence type="ECO:0000256" key="3">
    <source>
        <dbReference type="ARBA" id="ARBA00022814"/>
    </source>
</evidence>
<dbReference type="PROSITE" id="PS50126">
    <property type="entry name" value="S1"/>
    <property type="match status" value="1"/>
</dbReference>
<sequence length="461" mass="50911">MEGTAKDLVLALEGLEREKNIKREDILKTIEDALVSALRKNLGKTAQISAKIDVEKGTIQAFQTLNVVELVTNPEMEIDVEGAKKYLKNPKVGDVVTITLEVEDFSRIAAQIAKQVLIQKVRGIERDNFYKEFKPREGEVVTGSVRRFSDRDIIVDLGKIEAILPYCEQIKKERYVNGSRVKAVIAKVMNQNDLAAVGDDPVLSRYKSAAYKMDKGQRGPYVFLSRANGKFLEELFKVEVPEINEGIVEIKNIQRDPGFRAKVMVSSIDSKIDPIGTCVGMRGIRIRAVMNELSGERIDLINYSDDISTVIMNALAPAKADFVKIDSLAEKKATVIVPDDQLAIAIGKDWQNIKLASKLTGWNLEVKSESQKAQEGKEASDAVQAALADVEGIGPKMAEVLQKSGFTSVEQIAEMDVEHLSTVQGIGEKTAAKMIEGAKKYLADKQAANEQEDVNDNQENN</sequence>
<dbReference type="SUPFAM" id="SSF50249">
    <property type="entry name" value="Nucleic acid-binding proteins"/>
    <property type="match status" value="1"/>
</dbReference>
<keyword evidence="10" id="KW-1185">Reference proteome</keyword>
<dbReference type="Pfam" id="PF26594">
    <property type="entry name" value="KH_NusA_2nd"/>
    <property type="match status" value="1"/>
</dbReference>
<reference evidence="10" key="1">
    <citation type="submission" date="2017-04" db="EMBL/GenBank/DDBJ databases">
        <title>Function of individual gut microbiota members based on whole genome sequencing of pure cultures obtained from chicken caecum.</title>
        <authorList>
            <person name="Medvecky M."/>
            <person name="Cejkova D."/>
            <person name="Polansky O."/>
            <person name="Karasova D."/>
            <person name="Kubasova T."/>
            <person name="Cizek A."/>
            <person name="Rychlik I."/>
        </authorList>
    </citation>
    <scope>NUCLEOTIDE SEQUENCE [LARGE SCALE GENOMIC DNA]</scope>
    <source>
        <strain evidence="10">An273</strain>
    </source>
</reference>
<dbReference type="GO" id="GO:0031564">
    <property type="term" value="P:transcription antitermination"/>
    <property type="evidence" value="ECO:0007669"/>
    <property type="project" value="UniProtKB-UniRule"/>
</dbReference>
<dbReference type="CDD" id="cd02134">
    <property type="entry name" value="KH-II_NusA_rpt1"/>
    <property type="match status" value="1"/>
</dbReference>
<dbReference type="Pfam" id="PF13184">
    <property type="entry name" value="KH_NusA_1st"/>
    <property type="match status" value="1"/>
</dbReference>
<dbReference type="InterPro" id="IPR025249">
    <property type="entry name" value="TF_NusA_KH_1st"/>
</dbReference>
<dbReference type="Proteomes" id="UP000196368">
    <property type="component" value="Unassembled WGS sequence"/>
</dbReference>
<dbReference type="Gene3D" id="1.10.150.20">
    <property type="entry name" value="5' to 3' exonuclease, C-terminal subdomain"/>
    <property type="match status" value="1"/>
</dbReference>
<evidence type="ECO:0000256" key="2">
    <source>
        <dbReference type="ARBA" id="ARBA00022490"/>
    </source>
</evidence>
<dbReference type="InterPro" id="IPR013735">
    <property type="entry name" value="TF_NusA_N"/>
</dbReference>
<evidence type="ECO:0000256" key="7">
    <source>
        <dbReference type="HAMAP-Rule" id="MF_00945"/>
    </source>
</evidence>
<keyword evidence="2 7" id="KW-0963">Cytoplasm</keyword>
<dbReference type="InterPro" id="IPR058582">
    <property type="entry name" value="KH_NusA_2nd"/>
</dbReference>
<keyword evidence="3 7" id="KW-0889">Transcription antitermination</keyword>
<dbReference type="Gene3D" id="3.30.1480.10">
    <property type="entry name" value="NusA, N-terminal domain"/>
    <property type="match status" value="1"/>
</dbReference>
<dbReference type="SUPFAM" id="SSF47794">
    <property type="entry name" value="Rad51 N-terminal domain-like"/>
    <property type="match status" value="1"/>
</dbReference>
<gene>
    <name evidence="7" type="primary">nusA</name>
    <name evidence="9" type="ORF">B5F75_03435</name>
</gene>
<dbReference type="InterPro" id="IPR015946">
    <property type="entry name" value="KH_dom-like_a/b"/>
</dbReference>
<dbReference type="Gene3D" id="3.30.300.20">
    <property type="match status" value="2"/>
</dbReference>
<keyword evidence="5 7" id="KW-0805">Transcription regulation</keyword>
<dbReference type="InterPro" id="IPR009019">
    <property type="entry name" value="KH_sf_prok-type"/>
</dbReference>
<evidence type="ECO:0000256" key="6">
    <source>
        <dbReference type="ARBA" id="ARBA00023163"/>
    </source>
</evidence>
<dbReference type="SUPFAM" id="SSF69705">
    <property type="entry name" value="Transcription factor NusA, N-terminal domain"/>
    <property type="match status" value="1"/>
</dbReference>
<keyword evidence="1 7" id="KW-0806">Transcription termination</keyword>
<evidence type="ECO:0000259" key="8">
    <source>
        <dbReference type="PROSITE" id="PS50126"/>
    </source>
</evidence>
<dbReference type="GO" id="GO:0005829">
    <property type="term" value="C:cytosol"/>
    <property type="evidence" value="ECO:0007669"/>
    <property type="project" value="TreeGrafter"/>
</dbReference>
<dbReference type="FunFam" id="3.30.300.20:FF:000002">
    <property type="entry name" value="Transcription termination/antitermination protein NusA"/>
    <property type="match status" value="1"/>
</dbReference>
<evidence type="ECO:0000256" key="1">
    <source>
        <dbReference type="ARBA" id="ARBA00022472"/>
    </source>
</evidence>
<dbReference type="PANTHER" id="PTHR22648">
    <property type="entry name" value="TRANSCRIPTION TERMINATION FACTOR NUSA"/>
    <property type="match status" value="1"/>
</dbReference>
<dbReference type="Gene3D" id="2.40.50.140">
    <property type="entry name" value="Nucleic acid-binding proteins"/>
    <property type="match status" value="1"/>
</dbReference>
<keyword evidence="4 7" id="KW-0694">RNA-binding</keyword>
<dbReference type="InterPro" id="IPR030842">
    <property type="entry name" value="TF_NusA_bacterial"/>
</dbReference>
<dbReference type="CDD" id="cd04455">
    <property type="entry name" value="S1_NusA"/>
    <property type="match status" value="1"/>
</dbReference>
<dbReference type="InterPro" id="IPR036555">
    <property type="entry name" value="NusA_N_sf"/>
</dbReference>
<comment type="similarity">
    <text evidence="7">Belongs to the NusA family.</text>
</comment>
<feature type="domain" description="S1 motif" evidence="8">
    <location>
        <begin position="138"/>
        <end position="206"/>
    </location>
</feature>
<dbReference type="GO" id="GO:0003677">
    <property type="term" value="F:DNA binding"/>
    <property type="evidence" value="ECO:0007669"/>
    <property type="project" value="InterPro"/>
</dbReference>
<protein>
    <recommendedName>
        <fullName evidence="7">Transcription termination/antitermination protein NusA</fullName>
    </recommendedName>
</protein>
<comment type="subcellular location">
    <subcellularLocation>
        <location evidence="7">Cytoplasm</location>
    </subcellularLocation>
</comment>
<dbReference type="InterPro" id="IPR003583">
    <property type="entry name" value="Hlx-hairpin-Hlx_DNA-bd_motif"/>
</dbReference>
<evidence type="ECO:0000313" key="10">
    <source>
        <dbReference type="Proteomes" id="UP000196368"/>
    </source>
</evidence>
<dbReference type="SMART" id="SM00278">
    <property type="entry name" value="HhH1"/>
    <property type="match status" value="2"/>
</dbReference>
<proteinExistence type="inferred from homology"/>
<organism evidence="9 10">
    <name type="scientific">Candidatus Avelusimicrobium gallicola</name>
    <dbReference type="NCBI Taxonomy" id="2562704"/>
    <lineage>
        <taxon>Bacteria</taxon>
        <taxon>Pseudomonadati</taxon>
        <taxon>Elusimicrobiota</taxon>
        <taxon>Elusimicrobia</taxon>
        <taxon>Elusimicrobiales</taxon>
        <taxon>Elusimicrobiaceae</taxon>
        <taxon>Candidatus Avelusimicrobium</taxon>
    </lineage>
</organism>
<dbReference type="InterPro" id="IPR010995">
    <property type="entry name" value="DNA_repair_Rad51/TF_NusA_a-hlx"/>
</dbReference>
<dbReference type="SMART" id="SM00316">
    <property type="entry name" value="S1"/>
    <property type="match status" value="1"/>
</dbReference>